<feature type="transmembrane region" description="Helical" evidence="5">
    <location>
        <begin position="12"/>
        <end position="33"/>
    </location>
</feature>
<dbReference type="RefSeq" id="WP_091905151.1">
    <property type="nucleotide sequence ID" value="NZ_FOYX01000004.1"/>
</dbReference>
<evidence type="ECO:0000313" key="7">
    <source>
        <dbReference type="Proteomes" id="UP000199462"/>
    </source>
</evidence>
<keyword evidence="2 5" id="KW-0812">Transmembrane</keyword>
<keyword evidence="7" id="KW-1185">Reference proteome</keyword>
<accession>A0A1I6KCU6</accession>
<dbReference type="STRING" id="440514.SAMN04488010_3571"/>
<evidence type="ECO:0000256" key="5">
    <source>
        <dbReference type="SAM" id="Phobius"/>
    </source>
</evidence>
<dbReference type="AlphaFoldDB" id="A0A1I6KCU6"/>
<feature type="transmembrane region" description="Helical" evidence="5">
    <location>
        <begin position="75"/>
        <end position="94"/>
    </location>
</feature>
<evidence type="ECO:0000256" key="2">
    <source>
        <dbReference type="ARBA" id="ARBA00022692"/>
    </source>
</evidence>
<evidence type="ECO:0000256" key="4">
    <source>
        <dbReference type="ARBA" id="ARBA00023136"/>
    </source>
</evidence>
<reference evidence="7" key="1">
    <citation type="submission" date="2016-10" db="EMBL/GenBank/DDBJ databases">
        <authorList>
            <person name="Varghese N."/>
            <person name="Submissions S."/>
        </authorList>
    </citation>
    <scope>NUCLEOTIDE SEQUENCE [LARGE SCALE GENOMIC DNA]</scope>
    <source>
        <strain evidence="7">DSM 19891</strain>
    </source>
</reference>
<feature type="transmembrane region" description="Helical" evidence="5">
    <location>
        <begin position="53"/>
        <end position="70"/>
    </location>
</feature>
<dbReference type="InterPro" id="IPR032808">
    <property type="entry name" value="DoxX"/>
</dbReference>
<evidence type="ECO:0000256" key="1">
    <source>
        <dbReference type="ARBA" id="ARBA00004141"/>
    </source>
</evidence>
<gene>
    <name evidence="6" type="ORF">SAMN04488010_3571</name>
</gene>
<proteinExistence type="predicted"/>
<comment type="subcellular location">
    <subcellularLocation>
        <location evidence="1">Membrane</location>
        <topology evidence="1">Multi-pass membrane protein</topology>
    </subcellularLocation>
</comment>
<sequence length="127" mass="14066">METVKKTPKSLLWTSYILQGFVIIMLLMGAVNNVLQTETAVKGAVEMGYPSDYVMYLGIILLVSTVLYAMPKTMFIGALLVTAWLGGAVATHVIHKDHMTLTIFPVIFGILVWVSVLIRNKKLRALL</sequence>
<protein>
    <submittedName>
        <fullName evidence="6">DoxX-like family protein</fullName>
    </submittedName>
</protein>
<name>A0A1I6KCU6_9FLAO</name>
<keyword evidence="4 5" id="KW-0472">Membrane</keyword>
<dbReference type="EMBL" id="FOYX01000004">
    <property type="protein sequence ID" value="SFR89016.1"/>
    <property type="molecule type" value="Genomic_DNA"/>
</dbReference>
<dbReference type="GO" id="GO:0016020">
    <property type="term" value="C:membrane"/>
    <property type="evidence" value="ECO:0007669"/>
    <property type="project" value="UniProtKB-SubCell"/>
</dbReference>
<dbReference type="Proteomes" id="UP000199462">
    <property type="component" value="Unassembled WGS sequence"/>
</dbReference>
<keyword evidence="3 5" id="KW-1133">Transmembrane helix</keyword>
<evidence type="ECO:0000256" key="3">
    <source>
        <dbReference type="ARBA" id="ARBA00022989"/>
    </source>
</evidence>
<evidence type="ECO:0000313" key="6">
    <source>
        <dbReference type="EMBL" id="SFR89016.1"/>
    </source>
</evidence>
<feature type="transmembrane region" description="Helical" evidence="5">
    <location>
        <begin position="100"/>
        <end position="118"/>
    </location>
</feature>
<organism evidence="6 7">
    <name type="scientific">Maribacter stanieri</name>
    <dbReference type="NCBI Taxonomy" id="440514"/>
    <lineage>
        <taxon>Bacteria</taxon>
        <taxon>Pseudomonadati</taxon>
        <taxon>Bacteroidota</taxon>
        <taxon>Flavobacteriia</taxon>
        <taxon>Flavobacteriales</taxon>
        <taxon>Flavobacteriaceae</taxon>
        <taxon>Maribacter</taxon>
    </lineage>
</organism>
<dbReference type="Pfam" id="PF13564">
    <property type="entry name" value="DoxX_2"/>
    <property type="match status" value="1"/>
</dbReference>